<dbReference type="GO" id="GO:0003887">
    <property type="term" value="F:DNA-directed DNA polymerase activity"/>
    <property type="evidence" value="ECO:0007669"/>
    <property type="project" value="InterPro"/>
</dbReference>
<reference evidence="3 4" key="1">
    <citation type="submission" date="2020-07" db="EMBL/GenBank/DDBJ databases">
        <title>Endozoicomonas sp. nov., isolated from sediment.</title>
        <authorList>
            <person name="Gu T."/>
        </authorList>
    </citation>
    <scope>NUCLEOTIDE SEQUENCE [LARGE SCALE GENOMIC DNA]</scope>
    <source>
        <strain evidence="3 4">SM1973</strain>
    </source>
</reference>
<comment type="caution">
    <text evidence="3">The sequence shown here is derived from an EMBL/GenBank/DDBJ whole genome shotgun (WGS) entry which is preliminary data.</text>
</comment>
<sequence length="358" mass="41976">MAQNNLVVKRNELIEGNYSLSAVAQKVAAAVIAKVNPEADSLPTIKLSAREAIELLGISKQYFYREMDNITDELGRILIRHNQLDEKKLVKSNFFLRSTYDETDKSVTFEFHPDIEPYIRDFRRNFTKYQIRQIRNLNSKYSIRVYEVLRKYHPIKCSRSESYYEVGIDEFRSMMGIEEGKHQRISNLREYVLKRAEKELTEKTDLTFKFKMLRKARKISSIKFTIYHNQRNIKQEATNKDDPEVLTEQEEQLFSDLSTLIKGIEVKEVKAALKFYAVEVLQEAMFTYFLAQTRGRDIKNPKSYYFGICKKLNDHYKPTQNNTSSDADSRGLAKELLDDDWAKVMLDEFVDGDENIDV</sequence>
<gene>
    <name evidence="3" type="ORF">H0A36_27040</name>
</gene>
<keyword evidence="4" id="KW-1185">Reference proteome</keyword>
<dbReference type="Proteomes" id="UP000569732">
    <property type="component" value="Unassembled WGS sequence"/>
</dbReference>
<accession>A0A853IKS5</accession>
<evidence type="ECO:0000313" key="3">
    <source>
        <dbReference type="EMBL" id="NYZ69675.1"/>
    </source>
</evidence>
<dbReference type="GO" id="GO:0006270">
    <property type="term" value="P:DNA replication initiation"/>
    <property type="evidence" value="ECO:0007669"/>
    <property type="project" value="InterPro"/>
</dbReference>
<evidence type="ECO:0000313" key="4">
    <source>
        <dbReference type="Proteomes" id="UP000569732"/>
    </source>
</evidence>
<dbReference type="EMBL" id="JACCKB010000120">
    <property type="protein sequence ID" value="NYZ69675.1"/>
    <property type="molecule type" value="Genomic_DNA"/>
</dbReference>
<dbReference type="Pfam" id="PF01051">
    <property type="entry name" value="Rep3_N"/>
    <property type="match status" value="1"/>
</dbReference>
<evidence type="ECO:0000256" key="1">
    <source>
        <dbReference type="ARBA" id="ARBA00038283"/>
    </source>
</evidence>
<proteinExistence type="inferred from homology"/>
<evidence type="ECO:0000259" key="2">
    <source>
        <dbReference type="Pfam" id="PF01051"/>
    </source>
</evidence>
<dbReference type="Gene3D" id="1.10.10.10">
    <property type="entry name" value="Winged helix-like DNA-binding domain superfamily/Winged helix DNA-binding domain"/>
    <property type="match status" value="2"/>
</dbReference>
<dbReference type="InterPro" id="IPR036390">
    <property type="entry name" value="WH_DNA-bd_sf"/>
</dbReference>
<dbReference type="AlphaFoldDB" id="A0A853IKS5"/>
<dbReference type="RefSeq" id="WP_180571655.1">
    <property type="nucleotide sequence ID" value="NZ_JACCKB010000120.1"/>
</dbReference>
<feature type="domain" description="Initiator Rep protein WH1" evidence="2">
    <location>
        <begin position="7"/>
        <end position="149"/>
    </location>
</feature>
<dbReference type="InterPro" id="IPR036388">
    <property type="entry name" value="WH-like_DNA-bd_sf"/>
</dbReference>
<dbReference type="Pfam" id="PF21205">
    <property type="entry name" value="Rep3_C"/>
    <property type="match status" value="1"/>
</dbReference>
<dbReference type="InterPro" id="IPR000525">
    <property type="entry name" value="Initiator_Rep_WH1"/>
</dbReference>
<protein>
    <submittedName>
        <fullName evidence="3">Replication initiation protein</fullName>
    </submittedName>
</protein>
<dbReference type="SUPFAM" id="SSF46785">
    <property type="entry name" value="Winged helix' DNA-binding domain"/>
    <property type="match status" value="2"/>
</dbReference>
<name>A0A853IKS5_9GAMM</name>
<comment type="similarity">
    <text evidence="1">Belongs to the initiator RepB protein family.</text>
</comment>
<organism evidence="3 4">
    <name type="scientific">Spartinivicinus marinus</name>
    <dbReference type="NCBI Taxonomy" id="2994442"/>
    <lineage>
        <taxon>Bacteria</taxon>
        <taxon>Pseudomonadati</taxon>
        <taxon>Pseudomonadota</taxon>
        <taxon>Gammaproteobacteria</taxon>
        <taxon>Oceanospirillales</taxon>
        <taxon>Zooshikellaceae</taxon>
        <taxon>Spartinivicinus</taxon>
    </lineage>
</organism>